<reference evidence="1 3" key="1">
    <citation type="journal article" date="2008" name="Science">
        <title>The Physcomitrella genome reveals evolutionary insights into the conquest of land by plants.</title>
        <authorList>
            <person name="Rensing S."/>
            <person name="Lang D."/>
            <person name="Zimmer A."/>
            <person name="Terry A."/>
            <person name="Salamov A."/>
            <person name="Shapiro H."/>
            <person name="Nishiyama T."/>
            <person name="Perroud P.-F."/>
            <person name="Lindquist E."/>
            <person name="Kamisugi Y."/>
            <person name="Tanahashi T."/>
            <person name="Sakakibara K."/>
            <person name="Fujita T."/>
            <person name="Oishi K."/>
            <person name="Shin-I T."/>
            <person name="Kuroki Y."/>
            <person name="Toyoda A."/>
            <person name="Suzuki Y."/>
            <person name="Hashimoto A."/>
            <person name="Yamaguchi K."/>
            <person name="Sugano A."/>
            <person name="Kohara Y."/>
            <person name="Fujiyama A."/>
            <person name="Anterola A."/>
            <person name="Aoki S."/>
            <person name="Ashton N."/>
            <person name="Barbazuk W.B."/>
            <person name="Barker E."/>
            <person name="Bennetzen J."/>
            <person name="Bezanilla M."/>
            <person name="Blankenship R."/>
            <person name="Cho S.H."/>
            <person name="Dutcher S."/>
            <person name="Estelle M."/>
            <person name="Fawcett J.A."/>
            <person name="Gundlach H."/>
            <person name="Hanada K."/>
            <person name="Heyl A."/>
            <person name="Hicks K.A."/>
            <person name="Hugh J."/>
            <person name="Lohr M."/>
            <person name="Mayer K."/>
            <person name="Melkozernov A."/>
            <person name="Murata T."/>
            <person name="Nelson D."/>
            <person name="Pils B."/>
            <person name="Prigge M."/>
            <person name="Reiss B."/>
            <person name="Renner T."/>
            <person name="Rombauts S."/>
            <person name="Rushton P."/>
            <person name="Sanderfoot A."/>
            <person name="Schween G."/>
            <person name="Shiu S.-H."/>
            <person name="Stueber K."/>
            <person name="Theodoulou F.L."/>
            <person name="Tu H."/>
            <person name="Van de Peer Y."/>
            <person name="Verrier P.J."/>
            <person name="Waters E."/>
            <person name="Wood A."/>
            <person name="Yang L."/>
            <person name="Cove D."/>
            <person name="Cuming A."/>
            <person name="Hasebe M."/>
            <person name="Lucas S."/>
            <person name="Mishler D.B."/>
            <person name="Reski R."/>
            <person name="Grigoriev I."/>
            <person name="Quatrano R.S."/>
            <person name="Boore J.L."/>
        </authorList>
    </citation>
    <scope>NUCLEOTIDE SEQUENCE [LARGE SCALE GENOMIC DNA]</scope>
    <source>
        <strain evidence="2 3">cv. Gransden 2004</strain>
    </source>
</reference>
<dbReference type="Gramene" id="Pp3c23_12639V3.1">
    <property type="protein sequence ID" value="PAC:32949887.CDS.1"/>
    <property type="gene ID" value="Pp3c23_12639"/>
</dbReference>
<evidence type="ECO:0000313" key="2">
    <source>
        <dbReference type="EnsemblPlants" id="PAC:32949887.CDS.1"/>
    </source>
</evidence>
<evidence type="ECO:0000313" key="3">
    <source>
        <dbReference type="Proteomes" id="UP000006727"/>
    </source>
</evidence>
<dbReference type="AlphaFoldDB" id="A0A2K1IJ36"/>
<dbReference type="EnsemblPlants" id="Pp3c23_12639V3.1">
    <property type="protein sequence ID" value="PAC:32949887.CDS.1"/>
    <property type="gene ID" value="Pp3c23_12639"/>
</dbReference>
<dbReference type="EMBL" id="ABEU02000023">
    <property type="protein sequence ID" value="PNR29290.1"/>
    <property type="molecule type" value="Genomic_DNA"/>
</dbReference>
<reference evidence="2" key="3">
    <citation type="submission" date="2020-12" db="UniProtKB">
        <authorList>
            <consortium name="EnsemblPlants"/>
        </authorList>
    </citation>
    <scope>IDENTIFICATION</scope>
</reference>
<proteinExistence type="predicted"/>
<organism evidence="1">
    <name type="scientific">Physcomitrium patens</name>
    <name type="common">Spreading-leaved earth moss</name>
    <name type="synonym">Physcomitrella patens</name>
    <dbReference type="NCBI Taxonomy" id="3218"/>
    <lineage>
        <taxon>Eukaryota</taxon>
        <taxon>Viridiplantae</taxon>
        <taxon>Streptophyta</taxon>
        <taxon>Embryophyta</taxon>
        <taxon>Bryophyta</taxon>
        <taxon>Bryophytina</taxon>
        <taxon>Bryopsida</taxon>
        <taxon>Funariidae</taxon>
        <taxon>Funariales</taxon>
        <taxon>Funariaceae</taxon>
        <taxon>Physcomitrium</taxon>
    </lineage>
</organism>
<reference evidence="1 3" key="2">
    <citation type="journal article" date="2018" name="Plant J.">
        <title>The Physcomitrella patens chromosome-scale assembly reveals moss genome structure and evolution.</title>
        <authorList>
            <person name="Lang D."/>
            <person name="Ullrich K.K."/>
            <person name="Murat F."/>
            <person name="Fuchs J."/>
            <person name="Jenkins J."/>
            <person name="Haas F.B."/>
            <person name="Piednoel M."/>
            <person name="Gundlach H."/>
            <person name="Van Bel M."/>
            <person name="Meyberg R."/>
            <person name="Vives C."/>
            <person name="Morata J."/>
            <person name="Symeonidi A."/>
            <person name="Hiss M."/>
            <person name="Muchero W."/>
            <person name="Kamisugi Y."/>
            <person name="Saleh O."/>
            <person name="Blanc G."/>
            <person name="Decker E.L."/>
            <person name="van Gessel N."/>
            <person name="Grimwood J."/>
            <person name="Hayes R.D."/>
            <person name="Graham S.W."/>
            <person name="Gunter L.E."/>
            <person name="McDaniel S.F."/>
            <person name="Hoernstein S.N.W."/>
            <person name="Larsson A."/>
            <person name="Li F.W."/>
            <person name="Perroud P.F."/>
            <person name="Phillips J."/>
            <person name="Ranjan P."/>
            <person name="Rokshar D.S."/>
            <person name="Rothfels C.J."/>
            <person name="Schneider L."/>
            <person name="Shu S."/>
            <person name="Stevenson D.W."/>
            <person name="Thummler F."/>
            <person name="Tillich M."/>
            <person name="Villarreal Aguilar J.C."/>
            <person name="Widiez T."/>
            <person name="Wong G.K."/>
            <person name="Wymore A."/>
            <person name="Zhang Y."/>
            <person name="Zimmer A.D."/>
            <person name="Quatrano R.S."/>
            <person name="Mayer K.F.X."/>
            <person name="Goodstein D."/>
            <person name="Casacuberta J.M."/>
            <person name="Vandepoele K."/>
            <person name="Reski R."/>
            <person name="Cuming A.C."/>
            <person name="Tuskan G.A."/>
            <person name="Maumus F."/>
            <person name="Salse J."/>
            <person name="Schmutz J."/>
            <person name="Rensing S.A."/>
        </authorList>
    </citation>
    <scope>NUCLEOTIDE SEQUENCE [LARGE SCALE GENOMIC DNA]</scope>
    <source>
        <strain evidence="2 3">cv. Gransden 2004</strain>
    </source>
</reference>
<gene>
    <name evidence="1" type="ORF">PHYPA_027982</name>
</gene>
<sequence>MESEFRSPRFTTPRRVAGFAISVSGVGPRFRHQIYLQHWLRRNLSTRFSPLQIPRRNFFSATRFPPHIIVFRRIAERCAACRDGKVRGSAMCLTDSPPHIL</sequence>
<evidence type="ECO:0000313" key="1">
    <source>
        <dbReference type="EMBL" id="PNR29290.1"/>
    </source>
</evidence>
<name>A0A2K1IJ36_PHYPA</name>
<accession>A0A2K1IJ36</accession>
<protein>
    <submittedName>
        <fullName evidence="1 2">Uncharacterized protein</fullName>
    </submittedName>
</protein>
<keyword evidence="3" id="KW-1185">Reference proteome</keyword>
<dbReference type="InParanoid" id="A0A2K1IJ36"/>
<dbReference type="Proteomes" id="UP000006727">
    <property type="component" value="Chromosome 23"/>
</dbReference>